<comment type="catalytic activity">
    <reaction evidence="16">
        <text>a 5'-end triphospho-adenylyl-adenylyl-cytidylyl-adenosine in mRNA + GDP + H(+) = a 5'-end (5'-triphosphoguanosine)-adenylyl-adenylyl-cytidylyl-adenosine in mRNA + diphosphate</text>
        <dbReference type="Rhea" id="RHEA:65436"/>
        <dbReference type="Rhea" id="RHEA-COMP:16797"/>
        <dbReference type="Rhea" id="RHEA-COMP:16799"/>
        <dbReference type="ChEBI" id="CHEBI:15378"/>
        <dbReference type="ChEBI" id="CHEBI:33019"/>
        <dbReference type="ChEBI" id="CHEBI:58189"/>
        <dbReference type="ChEBI" id="CHEBI:156484"/>
        <dbReference type="ChEBI" id="CHEBI:156503"/>
        <dbReference type="EC" id="2.7.7.88"/>
    </reaction>
</comment>
<dbReference type="Pfam" id="PF00946">
    <property type="entry name" value="Mononeg_RNA_pol"/>
    <property type="match status" value="1"/>
</dbReference>
<dbReference type="NCBIfam" id="TIGR04198">
    <property type="entry name" value="paramyx_RNAcap"/>
    <property type="match status" value="1"/>
</dbReference>
<keyword evidence="8 21" id="KW-0548">Nucleotidyltransferase</keyword>
<keyword evidence="12 21" id="KW-0946">Virion</keyword>
<evidence type="ECO:0000256" key="19">
    <source>
        <dbReference type="ARBA" id="ARBA00047370"/>
    </source>
</evidence>
<dbReference type="GO" id="GO:0030430">
    <property type="term" value="C:host cell cytoplasm"/>
    <property type="evidence" value="ECO:0007669"/>
    <property type="project" value="UniProtKB-SubCell"/>
</dbReference>
<dbReference type="GO" id="GO:0004482">
    <property type="term" value="F:mRNA 5'-cap (guanine-N7-)-methyltransferase activity"/>
    <property type="evidence" value="ECO:0007669"/>
    <property type="project" value="InterPro"/>
</dbReference>
<organism evidence="24 25">
    <name type="scientific">Avian paramyxovirus 13 goose/Kazakhstan/5751/2013</name>
    <dbReference type="NCBI Taxonomy" id="1820326"/>
    <lineage>
        <taxon>Viruses</taxon>
        <taxon>Riboviria</taxon>
        <taxon>Orthornavirae</taxon>
        <taxon>Negarnaviricota</taxon>
        <taxon>Haploviricotina</taxon>
        <taxon>Monjiviricetes</taxon>
        <taxon>Mononegavirales</taxon>
        <taxon>Paramyxoviridae</taxon>
        <taxon>Avulavirinae</taxon>
        <taxon>Orthoavulavirus</taxon>
        <taxon>Orthoavulavirus japanense</taxon>
        <taxon>avian paramyxovirus 13</taxon>
    </lineage>
</organism>
<evidence type="ECO:0000256" key="8">
    <source>
        <dbReference type="ARBA" id="ARBA00022695"/>
    </source>
</evidence>
<evidence type="ECO:0000256" key="18">
    <source>
        <dbReference type="ARBA" id="ARBA00047332"/>
    </source>
</evidence>
<proteinExistence type="inferred from homology"/>
<keyword evidence="13 21" id="KW-0693">Viral RNA replication</keyword>
<dbReference type="EMBL" id="KU646513">
    <property type="protein sequence ID" value="AMR70815.1"/>
    <property type="molecule type" value="Viral_cRNA"/>
</dbReference>
<dbReference type="InterPro" id="IPR039736">
    <property type="entry name" value="L_poly_C"/>
</dbReference>
<keyword evidence="15" id="KW-0511">Multifunctional enzyme</keyword>
<dbReference type="PROSITE" id="PS50526">
    <property type="entry name" value="RDRP_SSRNA_NEG_NONSEG"/>
    <property type="match status" value="1"/>
</dbReference>
<comment type="catalytic activity">
    <reaction evidence="18 21">
        <text>a 5'-end (5'-triphosphoguanosine)-adenylyl-adenylyl-cytidylyl-adenosine in mRNA + S-adenosyl-L-methionine = a 5'-end (5'-triphosphoguanosine)-(2'-O-methyladenylyl)-adenylyl-cytidylyl-adenosine in mRNA + S-adenosyl-L-homocysteine + H(+)</text>
        <dbReference type="Rhea" id="RHEA:65380"/>
        <dbReference type="Rhea" id="RHEA-COMP:16797"/>
        <dbReference type="Rhea" id="RHEA-COMP:16801"/>
        <dbReference type="ChEBI" id="CHEBI:15378"/>
        <dbReference type="ChEBI" id="CHEBI:57856"/>
        <dbReference type="ChEBI" id="CHEBI:59789"/>
        <dbReference type="ChEBI" id="CHEBI:156482"/>
        <dbReference type="ChEBI" id="CHEBI:156484"/>
    </reaction>
</comment>
<dbReference type="InterPro" id="IPR025786">
    <property type="entry name" value="Mononega_L_MeTrfase"/>
</dbReference>
<comment type="catalytic activity">
    <reaction evidence="20 21">
        <text>GTP + H2O = GDP + phosphate + H(+)</text>
        <dbReference type="Rhea" id="RHEA:19669"/>
        <dbReference type="ChEBI" id="CHEBI:15377"/>
        <dbReference type="ChEBI" id="CHEBI:15378"/>
        <dbReference type="ChEBI" id="CHEBI:37565"/>
        <dbReference type="ChEBI" id="CHEBI:43474"/>
        <dbReference type="ChEBI" id="CHEBI:58189"/>
    </reaction>
</comment>
<evidence type="ECO:0000256" key="6">
    <source>
        <dbReference type="ARBA" id="ARBA00022679"/>
    </source>
</evidence>
<keyword evidence="7 21" id="KW-0949">S-adenosyl-L-methionine</keyword>
<reference evidence="24 25" key="1">
    <citation type="submission" date="2016-01" db="EMBL/GenBank/DDBJ databases">
        <title>Complete Genome Sequence of Novel Avian Paramyxovirus (APMV-13) isolated from a wild bird in Kazakhstan.</title>
        <authorList>
            <person name="Seidalina A."/>
            <person name="Asanova S."/>
            <person name="Karamendin K."/>
            <person name="Kydyrmanov A."/>
            <person name="Daulbayeva K."/>
            <person name="Kasymbekov Y."/>
            <person name="Khan E."/>
            <person name="Sayatov M."/>
            <person name="Goodman S."/>
            <person name="Carr I."/>
            <person name="Harrison S."/>
        </authorList>
    </citation>
    <scope>NUCLEOTIDE SEQUENCE [LARGE SCALE GENOMIC DNA]</scope>
    <source>
        <strain evidence="24">APMV-13/white fronted goose/Northern Kazakhstan/5751/2013</strain>
    </source>
</reference>
<evidence type="ECO:0000313" key="25">
    <source>
        <dbReference type="Proteomes" id="UP000136641"/>
    </source>
</evidence>
<dbReference type="GO" id="GO:0005524">
    <property type="term" value="F:ATP binding"/>
    <property type="evidence" value="ECO:0007669"/>
    <property type="project" value="UniProtKB-KW"/>
</dbReference>
<keyword evidence="14 21" id="KW-0506">mRNA capping</keyword>
<evidence type="ECO:0000256" key="21">
    <source>
        <dbReference type="PIRNR" id="PIRNR000830"/>
    </source>
</evidence>
<dbReference type="EC" id="2.7.7.88" evidence="21"/>
<evidence type="ECO:0000256" key="4">
    <source>
        <dbReference type="ARBA" id="ARBA00022603"/>
    </source>
</evidence>
<evidence type="ECO:0000313" key="24">
    <source>
        <dbReference type="EMBL" id="AMR70815.1"/>
    </source>
</evidence>
<comment type="catalytic activity">
    <reaction evidence="21">
        <text>RNA(n) + a ribonucleoside 5'-triphosphate = RNA(n+1) + diphosphate</text>
        <dbReference type="Rhea" id="RHEA:21248"/>
        <dbReference type="Rhea" id="RHEA-COMP:14527"/>
        <dbReference type="Rhea" id="RHEA-COMP:17342"/>
        <dbReference type="ChEBI" id="CHEBI:33019"/>
        <dbReference type="ChEBI" id="CHEBI:61557"/>
        <dbReference type="ChEBI" id="CHEBI:140395"/>
        <dbReference type="EC" id="2.7.7.48"/>
    </reaction>
</comment>
<dbReference type="InterPro" id="IPR026890">
    <property type="entry name" value="Mononeg_mRNAcap"/>
</dbReference>
<dbReference type="EC" id="2.7.7.48" evidence="21"/>
<keyword evidence="3 21" id="KW-0696">RNA-directed RNA polymerase</keyword>
<evidence type="ECO:0000256" key="14">
    <source>
        <dbReference type="ARBA" id="ARBA00023042"/>
    </source>
</evidence>
<dbReference type="Proteomes" id="UP000136641">
    <property type="component" value="Genome"/>
</dbReference>
<name>A0A142J200_9MONO</name>
<evidence type="ECO:0000256" key="17">
    <source>
        <dbReference type="ARBA" id="ARBA00024499"/>
    </source>
</evidence>
<feature type="domain" description="Mononegavirus-type SAM-dependent 2'-O-MTase" evidence="23">
    <location>
        <begin position="1745"/>
        <end position="1958"/>
    </location>
</feature>
<comment type="similarity">
    <text evidence="2 21">Belongs to the paramyxovirus L protein family.</text>
</comment>
<dbReference type="EC" id="2.1.1.-" evidence="21"/>
<protein>
    <recommendedName>
        <fullName evidence="21">RNA-directed RNA polymerase L</fullName>
        <shortName evidence="21">Protein L</shortName>
    </recommendedName>
    <alternativeName>
        <fullName evidence="21">Large structural protein</fullName>
    </alternativeName>
    <alternativeName>
        <fullName evidence="21">Replicase</fullName>
    </alternativeName>
    <alternativeName>
        <fullName evidence="21">Transcriptase</fullName>
    </alternativeName>
    <domain>
        <recommendedName>
            <fullName evidence="21">RNA-directed RNA polymerase</fullName>
            <ecNumber evidence="21">2.7.7.48</ecNumber>
        </recommendedName>
    </domain>
    <domain>
        <recommendedName>
            <fullName evidence="21">GTP phosphohydrolase</fullName>
            <ecNumber evidence="21">3.6.1.-</ecNumber>
        </recommendedName>
    </domain>
    <domain>
        <recommendedName>
            <fullName evidence="21">GDP polyribonucleotidyltransferase</fullName>
            <ecNumber evidence="21">2.7.7.88</ecNumber>
        </recommendedName>
        <alternativeName>
            <fullName evidence="21">PRNTase</fullName>
        </alternativeName>
    </domain>
    <domain>
        <recommendedName>
            <fullName evidence="21">mRNA (nucleoside-2'-O-)-methyltransferase</fullName>
            <shortName evidence="21">N1-2'-O-MTase</shortName>
            <ecNumber evidence="21">2.1.1.-</ecNumber>
        </recommendedName>
    </domain>
    <domain>
        <recommendedName>
            <fullName evidence="21">mRNA (guanine-N(7)-)-methyltransferase</fullName>
            <shortName evidence="21">G-N7-MTase</shortName>
        </recommendedName>
    </domain>
</protein>
<dbReference type="GO" id="GO:0003924">
    <property type="term" value="F:GTPase activity"/>
    <property type="evidence" value="ECO:0007669"/>
    <property type="project" value="RHEA"/>
</dbReference>
<evidence type="ECO:0000256" key="15">
    <source>
        <dbReference type="ARBA" id="ARBA00023268"/>
    </source>
</evidence>
<evidence type="ECO:0000256" key="2">
    <source>
        <dbReference type="ARBA" id="ARBA00007934"/>
    </source>
</evidence>
<keyword evidence="9 21" id="KW-0547">Nucleotide-binding</keyword>
<comment type="catalytic activity">
    <reaction evidence="17 21">
        <text>a 5'-end (5'-triphosphoguanosine)-(2'-O-methyladenylyl)-adenylyl-cytidylyl-adenosine in mRNA + S-adenosyl-L-methionine = a 5'-end (N(7)-methyl 5'-triphosphoguanosine)-(2'-O-methyladenylyl)-adenylyl-cytidylyl-adenosine in mRNA + S-adenosyl-L-homocysteine</text>
        <dbReference type="Rhea" id="RHEA:65440"/>
        <dbReference type="Rhea" id="RHEA-COMP:16798"/>
        <dbReference type="Rhea" id="RHEA-COMP:16801"/>
        <dbReference type="ChEBI" id="CHEBI:57856"/>
        <dbReference type="ChEBI" id="CHEBI:59789"/>
        <dbReference type="ChEBI" id="CHEBI:156482"/>
        <dbReference type="ChEBI" id="CHEBI:156483"/>
    </reaction>
</comment>
<evidence type="ECO:0000256" key="20">
    <source>
        <dbReference type="ARBA" id="ARBA00048548"/>
    </source>
</evidence>
<evidence type="ECO:0000256" key="5">
    <source>
        <dbReference type="ARBA" id="ARBA00022664"/>
    </source>
</evidence>
<dbReference type="InterPro" id="IPR016269">
    <property type="entry name" value="RNA-dir_pol_paramyxovirus"/>
</dbReference>
<comment type="subcellular location">
    <subcellularLocation>
        <location evidence="21">Virion</location>
    </subcellularLocation>
    <subcellularLocation>
        <location evidence="21">Host cytoplasm</location>
    </subcellularLocation>
</comment>
<comment type="function">
    <text evidence="21">RNA-directed RNA polymerase that catalyzes the transcription of viral mRNAs, their capping and polyadenylation. The template is composed of the viral RNA tightly encapsidated by the nucleoprotein (N). The viral polymerase binds to the genomic RNA at the 3' leader promoter, and transcribes subsequently all viral mRNAs with a decreasing efficiency. The first gene is the most transcribed, and the last the least transcribed. The viral phosphoprotein acts as a processivity factor. Capping is concomitant with initiation of mRNA transcription. Indeed, a GDP polyribonucleotidyl transferase (PRNTase) adds the cap structure when the nascent RNA chain length has reached few nucleotides. Ribose 2'-O methylation of viral mRNA cap precedes and facilitates subsequent guanine-N-7 methylation, both activities being carried by the viral polymerase. Polyadenylation of mRNAs occur by a stuttering mechanism at a slipery stop site present at the end viral genes. After finishing transcription of a mRNA, the polymerase can resume transcription of the downstream gene.</text>
</comment>
<evidence type="ECO:0000256" key="16">
    <source>
        <dbReference type="ARBA" id="ARBA00024494"/>
    </source>
</evidence>
<gene>
    <name evidence="24" type="primary">L</name>
</gene>
<dbReference type="PROSITE" id="PS51590">
    <property type="entry name" value="SAM_MT_MNV_L"/>
    <property type="match status" value="1"/>
</dbReference>
<evidence type="ECO:0000256" key="11">
    <source>
        <dbReference type="ARBA" id="ARBA00022840"/>
    </source>
</evidence>
<evidence type="ECO:0000256" key="10">
    <source>
        <dbReference type="ARBA" id="ARBA00022801"/>
    </source>
</evidence>
<keyword evidence="11 21" id="KW-0067">ATP-binding</keyword>
<dbReference type="PIRSF" id="PIRSF000830">
    <property type="entry name" value="RNA_pol_ParamyxoV"/>
    <property type="match status" value="1"/>
</dbReference>
<dbReference type="Pfam" id="PF14318">
    <property type="entry name" value="Mononeg_mRNAcap"/>
    <property type="match status" value="1"/>
</dbReference>
<accession>A0A142J200</accession>
<keyword evidence="5 21" id="KW-0507">mRNA processing</keyword>
<sequence>MLPSTSLRGQNNLILPESHLSSPIVKHKLLYYWRITGLQLPESCMYDNLILTREWKNIMESNRGDVIRAKKIGSRTHSYLNHKKAISPLIHPSTLSWLTALRCEVSEDKMAQIEKKVSRHFQIFGMRFSKLSDMIEGKIYGHRVSRERTEEFTFLQNHPGMWFHTQWSCARNTWLHVKQLQRHLILKSRANKQNDLILDLTVSDGHLIISSELVVVIQTSTNAFTCLTPEMVLMYSDLLEGRNLVQMLCSAIPFFHPLLEKIELLLRLIDELATVIGGDVYEVVAILEAMSYATVQLFEPTERFAGDFFSFNLTEIKNVLKDKISAELTNRMISAIAEIYSGLNANLGAEMLCILRLWGHPLLTASVAAKAVRTQMCAAKIIDFDIQMQVLAFFKGTIINGFRKKNSGLWPKILPESILSPVLDRLYKDAAEISHQIMLKEYKSLALIDFKPCIDFDPVSDLSMFLKDKAIARPAKEWLCSFKRDLLYKKDAQKLTGSTRSNRLLIEFLEAAEFDPYQELQYLNSMAYLGDDDVSVSYSLKEKEVKINGRIFAKLTKTLRNCQVMAEGILAAEIAPFFQGNGVIQDSISLSKSMLAMSQMSYNCNKERLENTKKRIHRYRAGEGSKQDKIRMATFITTDLSKYCLNWRYQTIKPFARALNQLLGFDHFFEWIHLRLMNTTMFVGDPYNPPAEIVSGDINDQPNDDIFIVSARGGIEGLCQKLWSMISIAAINLAAARSSCRVACMVQGDNQVIASTKEIKPSDNPDDALEELQKLSDRFFEELVKINHGIGHNLKMRETVRSNTFFVYSKRIFKDGRILSQMLKNAAKLTLISGDLGEDTGGSASDISGTIARICENGAGKDFCYLLNYYMLLIQFYFDCDFSILDRGRQDIRQTMSGNIEAVHNYIMTPSQVGGLNGLQYVRLYNRNIGDPGTTALAEIKRLTTVGLLSPRILPNLLTRQPGSGTWATLCNDPYAFNFDTVGSPGILLKKHTQRVLFESCANPLLAGVHREDADAEELSLARYLLDQEFIHPRVGHVIMQASSIGRRKQIQGLLDTTNTIVKYALDKKPLGVRRTEKIINYSVIHFQLFLDELWDAHRHYPHLLSQDMCSLALAEYCRNKSWSSITGGRPILGVANPDTLELATGCIVSIGGTCHLCDAGDSQYTWFHLPDNINLIDGATGNPAIRVPFLGSRTQERRVASMAKLRNLSPHAKAALRGASVLIWAFGDNDTNWNAALEIANSRCNIDLEHLKILSPLPTAGNLQHRLDDGISQVTFTPASLYRVSPYVQISNDSQRLVIDDSIKESNLIYQQLMLLGLAAIEAIFPLTCDHIVDSMTLHLHSAHSCCIREASLAFPIELVGTIPQIRAEVTNRFMYDGTPISLDDMPTMDMLVFKNYELSLDQYTTFELMGILAMTTGKLIGQSIISYDDETSIKNDAIIVYDNSRNWISEFQNCDAIKLLEYVAVEVLLDCAYQIYYLRVIGVENIMLYMSDLLQSMPGILLANLAATISHPGIFGRLYRVGLLELSGVHQLASVDFISLAAQVLTKSMRRVLTAIAHGETPTLTFPSIIEETLNEKMLQLIARLCCLVTVVHAKTKQIPKIRDLSAEDKCRVLTEFMNSQTTPVLNQHLDMNKLMTPKLVTFPANLYYISRKSLNLIREREDKDCILQTIFPIEIGEQRQLPANVGSFTKDPFYQESTAFILEVPIENEVTYNKVDLCNVERREAGLIGSPSSSDLRRYLFRGIGNSSSSWYKVGQIFSIPEVRQTKGGVSLFLGEGSGSIMAVCELHIPHRIIYYNTMFDNAMNPPQRHYGPSPAQFFESVVYQNMQAGVPCQLGFVQEFTTLWREVSAETDLTREECVTYITSTVGCQTTQFIMVDAEIPKDSALSIIEQLITNILTISYFVLSQNGVLVIKTLYSQCRQFNLLVTNLMLSCSKLYILSNGYMCRGDYECFLIAIFSNPVPFSSADRIMQTSKNLIRKGGSIMKPEVHKRIIDAFVKQEREVISIINSPTEVLIKFLSDNIDQALLAAGGRPARPNGTDYNMTMVRDDIEFKDIIVQHIDTVLKSIVYFSDEDCLADTVFLLTPYNLSNRGKSITMLKQCVTQLVEQIIIRLSVDDLYSIDSWITKIIGGVLCLNDVMHWKEYLRRSHCKKYLRHRMGAGQVKEIFCHESVITLHRAAQKLYMKIIGNSIKGYN</sequence>
<evidence type="ECO:0000259" key="23">
    <source>
        <dbReference type="PROSITE" id="PS51590"/>
    </source>
</evidence>
<evidence type="ECO:0000256" key="9">
    <source>
        <dbReference type="ARBA" id="ARBA00022741"/>
    </source>
</evidence>
<dbReference type="EC" id="3.6.1.-" evidence="21"/>
<keyword evidence="10" id="KW-0378">Hydrolase</keyword>
<evidence type="ECO:0000256" key="12">
    <source>
        <dbReference type="ARBA" id="ARBA00022844"/>
    </source>
</evidence>
<keyword evidence="4 21" id="KW-0489">Methyltransferase</keyword>
<feature type="domain" description="RdRp catalytic" evidence="22">
    <location>
        <begin position="632"/>
        <end position="816"/>
    </location>
</feature>
<keyword evidence="21" id="KW-1035">Host cytoplasm</keyword>
<evidence type="ECO:0000256" key="13">
    <source>
        <dbReference type="ARBA" id="ARBA00022953"/>
    </source>
</evidence>
<dbReference type="GO" id="GO:0044423">
    <property type="term" value="C:virion component"/>
    <property type="evidence" value="ECO:0007669"/>
    <property type="project" value="UniProtKB-KW"/>
</dbReference>
<dbReference type="GO" id="GO:0003968">
    <property type="term" value="F:RNA-directed RNA polymerase activity"/>
    <property type="evidence" value="ECO:0007669"/>
    <property type="project" value="UniProtKB-KW"/>
</dbReference>
<comment type="catalytic activity">
    <reaction evidence="19">
        <text>a 5'-end (5'-triphosphoguanosine)-adenylyl-adenylyl-cytidylyl-adenosine in mRNA + 2 S-adenosyl-L-methionine = a 5'-end (N(7)-methyl 5'-triphosphoguanosine)-(2'-O-methyladenylyl)-adenylyl-cytidylyl-adenosine in mRNA + 2 S-adenosyl-L-homocysteine + H(+)</text>
        <dbReference type="Rhea" id="RHEA:65376"/>
        <dbReference type="Rhea" id="RHEA-COMP:16797"/>
        <dbReference type="Rhea" id="RHEA-COMP:16798"/>
        <dbReference type="ChEBI" id="CHEBI:15378"/>
        <dbReference type="ChEBI" id="CHEBI:57856"/>
        <dbReference type="ChEBI" id="CHEBI:59789"/>
        <dbReference type="ChEBI" id="CHEBI:156483"/>
        <dbReference type="ChEBI" id="CHEBI:156484"/>
        <dbReference type="EC" id="2.1.1.375"/>
    </reaction>
</comment>
<evidence type="ECO:0000259" key="22">
    <source>
        <dbReference type="PROSITE" id="PS50526"/>
    </source>
</evidence>
<keyword evidence="6 21" id="KW-0808">Transferase</keyword>
<evidence type="ECO:0000256" key="1">
    <source>
        <dbReference type="ARBA" id="ARBA00003132"/>
    </source>
</evidence>
<evidence type="ECO:0000256" key="3">
    <source>
        <dbReference type="ARBA" id="ARBA00022484"/>
    </source>
</evidence>
<dbReference type="InterPro" id="IPR014023">
    <property type="entry name" value="Mononeg_RNA_pol_cat"/>
</dbReference>
<evidence type="ECO:0000256" key="7">
    <source>
        <dbReference type="ARBA" id="ARBA00022691"/>
    </source>
</evidence>
<comment type="function">
    <text evidence="1 21">RNA-directed RNA polymerase that catalyzes the replication of viral genomic RNA. The template is composed of the viral RNA tightly encapsidated by the nucleoprotein (N). The replicase mode is dependent on intracellular N protein concentration. In this mode, the polymerase replicates the whole viral genome without recognizing transcriptional signals, and the replicated genome is not caped or polyadenylated.</text>
</comment>